<evidence type="ECO:0000256" key="10">
    <source>
        <dbReference type="HAMAP-Rule" id="MF_01151"/>
    </source>
</evidence>
<evidence type="ECO:0000256" key="13">
    <source>
        <dbReference type="SAM" id="Coils"/>
    </source>
</evidence>
<dbReference type="PANTHER" id="PTHR21237:SF23">
    <property type="entry name" value="GRPE PROTEIN HOMOLOG, MITOCHONDRIAL"/>
    <property type="match status" value="1"/>
</dbReference>
<reference evidence="14 15" key="1">
    <citation type="submission" date="2016-10" db="EMBL/GenBank/DDBJ databases">
        <authorList>
            <person name="de Groot N.N."/>
        </authorList>
    </citation>
    <scope>NUCLEOTIDE SEQUENCE [LARGE SCALE GENOMIC DNA]</scope>
    <source>
        <strain evidence="14 15">DSM 12271</strain>
    </source>
</reference>
<keyword evidence="4 10" id="KW-0963">Cytoplasm</keyword>
<dbReference type="PANTHER" id="PTHR21237">
    <property type="entry name" value="GRPE PROTEIN"/>
    <property type="match status" value="1"/>
</dbReference>
<dbReference type="Gene3D" id="2.30.22.10">
    <property type="entry name" value="Head domain of nucleotide exchange factor GrpE"/>
    <property type="match status" value="1"/>
</dbReference>
<evidence type="ECO:0000313" key="14">
    <source>
        <dbReference type="EMBL" id="SFA75554.1"/>
    </source>
</evidence>
<dbReference type="Gene3D" id="3.90.20.20">
    <property type="match status" value="1"/>
</dbReference>
<comment type="subunit">
    <text evidence="3 10">Homodimer.</text>
</comment>
<evidence type="ECO:0000256" key="6">
    <source>
        <dbReference type="ARBA" id="ARBA00023186"/>
    </source>
</evidence>
<dbReference type="InterPro" id="IPR013805">
    <property type="entry name" value="GrpE_CC"/>
</dbReference>
<evidence type="ECO:0000313" key="15">
    <source>
        <dbReference type="Proteomes" id="UP000198619"/>
    </source>
</evidence>
<comment type="function">
    <text evidence="7 10 11">Participates actively in the response to hyperosmotic and heat shock by preventing the aggregation of stress-denatured proteins, in association with DnaK and GrpE. It is the nucleotide exchange factor for DnaK and may function as a thermosensor. Unfolded proteins bind initially to DnaJ; upon interaction with the DnaJ-bound protein, DnaK hydrolyzes its bound ATP, resulting in the formation of a stable complex. GrpE releases ADP from DnaK; ATP binding to DnaK triggers the release of the substrate protein, thus completing the reaction cycle. Several rounds of ATP-dependent interactions between DnaJ, DnaK and GrpE are required for fully efficient folding.</text>
</comment>
<keyword evidence="6 10" id="KW-0143">Chaperone</keyword>
<dbReference type="GO" id="GO:0005737">
    <property type="term" value="C:cytoplasm"/>
    <property type="evidence" value="ECO:0007669"/>
    <property type="project" value="UniProtKB-SubCell"/>
</dbReference>
<dbReference type="NCBIfam" id="NF010757">
    <property type="entry name" value="PRK14160.1"/>
    <property type="match status" value="1"/>
</dbReference>
<dbReference type="GO" id="GO:0006457">
    <property type="term" value="P:protein folding"/>
    <property type="evidence" value="ECO:0007669"/>
    <property type="project" value="InterPro"/>
</dbReference>
<dbReference type="CDD" id="cd00446">
    <property type="entry name" value="GrpE"/>
    <property type="match status" value="1"/>
</dbReference>
<proteinExistence type="inferred from homology"/>
<protein>
    <recommendedName>
        <fullName evidence="8 10">Protein GrpE</fullName>
    </recommendedName>
    <alternativeName>
        <fullName evidence="9 10">HSP-70 cofactor</fullName>
    </alternativeName>
</protein>
<evidence type="ECO:0000256" key="12">
    <source>
        <dbReference type="RuleBase" id="RU004478"/>
    </source>
</evidence>
<evidence type="ECO:0000256" key="2">
    <source>
        <dbReference type="ARBA" id="ARBA00009054"/>
    </source>
</evidence>
<sequence length="202" mass="23321">MKKKEKKVDNLEEMDTKKCSCEDTINNDQVEEINEIDKEENNCNDEKEQLKSSLLKTKDENQKLQNEIEALKDRLLRTSSEYENYRRRTAKEKEGIYTDACEDVLKDILPVIDNLERAVSIEGSADDIKIGVEMTLKSFETAFEKLNVEEINTNCEFDPNYHNAVMHVNDDSLGNNSIVEVLQKGYKKGDKVLRYSMVKVAN</sequence>
<comment type="subcellular location">
    <subcellularLocation>
        <location evidence="1 10">Cytoplasm</location>
    </subcellularLocation>
</comment>
<dbReference type="SUPFAM" id="SSF51064">
    <property type="entry name" value="Head domain of nucleotide exchange factor GrpE"/>
    <property type="match status" value="1"/>
</dbReference>
<dbReference type="FunFam" id="2.30.22.10:FF:000001">
    <property type="entry name" value="Protein GrpE"/>
    <property type="match status" value="1"/>
</dbReference>
<dbReference type="HAMAP" id="MF_01151">
    <property type="entry name" value="GrpE"/>
    <property type="match status" value="1"/>
</dbReference>
<keyword evidence="15" id="KW-1185">Reference proteome</keyword>
<dbReference type="GO" id="GO:0042803">
    <property type="term" value="F:protein homodimerization activity"/>
    <property type="evidence" value="ECO:0007669"/>
    <property type="project" value="InterPro"/>
</dbReference>
<keyword evidence="13" id="KW-0175">Coiled coil</keyword>
<dbReference type="PRINTS" id="PR00773">
    <property type="entry name" value="GRPEPROTEIN"/>
</dbReference>
<evidence type="ECO:0000256" key="7">
    <source>
        <dbReference type="ARBA" id="ARBA00053401"/>
    </source>
</evidence>
<dbReference type="GO" id="GO:0051087">
    <property type="term" value="F:protein-folding chaperone binding"/>
    <property type="evidence" value="ECO:0007669"/>
    <property type="project" value="InterPro"/>
</dbReference>
<dbReference type="InterPro" id="IPR009012">
    <property type="entry name" value="GrpE_head"/>
</dbReference>
<dbReference type="InterPro" id="IPR000740">
    <property type="entry name" value="GrpE"/>
</dbReference>
<evidence type="ECO:0000256" key="5">
    <source>
        <dbReference type="ARBA" id="ARBA00023016"/>
    </source>
</evidence>
<evidence type="ECO:0000256" key="9">
    <source>
        <dbReference type="ARBA" id="ARBA00076414"/>
    </source>
</evidence>
<dbReference type="Proteomes" id="UP000198619">
    <property type="component" value="Unassembled WGS sequence"/>
</dbReference>
<evidence type="ECO:0000256" key="11">
    <source>
        <dbReference type="RuleBase" id="RU000639"/>
    </source>
</evidence>
<dbReference type="AlphaFoldDB" id="A0A1I0VGQ9"/>
<accession>A0A1I0VGQ9</accession>
<dbReference type="OrthoDB" id="9812586at2"/>
<evidence type="ECO:0000256" key="4">
    <source>
        <dbReference type="ARBA" id="ARBA00022490"/>
    </source>
</evidence>
<dbReference type="GO" id="GO:0000774">
    <property type="term" value="F:adenyl-nucleotide exchange factor activity"/>
    <property type="evidence" value="ECO:0007669"/>
    <property type="project" value="InterPro"/>
</dbReference>
<keyword evidence="5 10" id="KW-0346">Stress response</keyword>
<evidence type="ECO:0000256" key="3">
    <source>
        <dbReference type="ARBA" id="ARBA00011738"/>
    </source>
</evidence>
<evidence type="ECO:0000256" key="1">
    <source>
        <dbReference type="ARBA" id="ARBA00004496"/>
    </source>
</evidence>
<feature type="coiled-coil region" evidence="13">
    <location>
        <begin position="29"/>
        <end position="88"/>
    </location>
</feature>
<gene>
    <name evidence="10" type="primary">grpE</name>
    <name evidence="14" type="ORF">SAMN04488528_100263</name>
</gene>
<evidence type="ECO:0000256" key="8">
    <source>
        <dbReference type="ARBA" id="ARBA00072274"/>
    </source>
</evidence>
<dbReference type="PROSITE" id="PS01071">
    <property type="entry name" value="GRPE"/>
    <property type="match status" value="1"/>
</dbReference>
<dbReference type="EMBL" id="FOKI01000002">
    <property type="protein sequence ID" value="SFA75554.1"/>
    <property type="molecule type" value="Genomic_DNA"/>
</dbReference>
<dbReference type="GO" id="GO:0051082">
    <property type="term" value="F:unfolded protein binding"/>
    <property type="evidence" value="ECO:0007669"/>
    <property type="project" value="TreeGrafter"/>
</dbReference>
<dbReference type="NCBIfam" id="NF010738">
    <property type="entry name" value="PRK14140.1"/>
    <property type="match status" value="1"/>
</dbReference>
<name>A0A1I0VGQ9_9CLOT</name>
<dbReference type="STRING" id="84698.SAMN04488528_100263"/>
<comment type="similarity">
    <text evidence="2 10 12">Belongs to the GrpE family.</text>
</comment>
<dbReference type="Pfam" id="PF01025">
    <property type="entry name" value="GrpE"/>
    <property type="match status" value="1"/>
</dbReference>
<organism evidence="14 15">
    <name type="scientific">Clostridium frigidicarnis</name>
    <dbReference type="NCBI Taxonomy" id="84698"/>
    <lineage>
        <taxon>Bacteria</taxon>
        <taxon>Bacillati</taxon>
        <taxon>Bacillota</taxon>
        <taxon>Clostridia</taxon>
        <taxon>Eubacteriales</taxon>
        <taxon>Clostridiaceae</taxon>
        <taxon>Clostridium</taxon>
    </lineage>
</organism>
<dbReference type="SUPFAM" id="SSF58014">
    <property type="entry name" value="Coiled-coil domain of nucleotide exchange factor GrpE"/>
    <property type="match status" value="1"/>
</dbReference>